<dbReference type="InterPro" id="IPR011009">
    <property type="entry name" value="Kinase-like_dom_sf"/>
</dbReference>
<dbReference type="Gene3D" id="3.30.200.20">
    <property type="entry name" value="Phosphorylase Kinase, domain 1"/>
    <property type="match status" value="1"/>
</dbReference>
<evidence type="ECO:0000256" key="12">
    <source>
        <dbReference type="ARBA" id="ARBA00047899"/>
    </source>
</evidence>
<name>A0A804KWA4_MUSAM</name>
<dbReference type="SUPFAM" id="SSF56112">
    <property type="entry name" value="Protein kinase-like (PK-like)"/>
    <property type="match status" value="1"/>
</dbReference>
<dbReference type="Gramene" id="Ma10_t14900.1">
    <property type="protein sequence ID" value="Ma10_p14900.1"/>
    <property type="gene ID" value="Ma10_g14900"/>
</dbReference>
<keyword evidence="7 14" id="KW-0547">Nucleotide-binding</keyword>
<proteinExistence type="inferred from homology"/>
<comment type="subcellular location">
    <subcellularLocation>
        <location evidence="1">Cell membrane</location>
        <topology evidence="1">Single-pass membrane protein</topology>
    </subcellularLocation>
</comment>
<evidence type="ECO:0000256" key="5">
    <source>
        <dbReference type="ARBA" id="ARBA00022679"/>
    </source>
</evidence>
<keyword evidence="8" id="KW-0418">Kinase</keyword>
<reference evidence="18" key="1">
    <citation type="submission" date="2021-05" db="UniProtKB">
        <authorList>
            <consortium name="EnsemblPlants"/>
        </authorList>
    </citation>
    <scope>IDENTIFICATION</scope>
    <source>
        <strain evidence="18">subsp. malaccensis</strain>
    </source>
</reference>
<dbReference type="FunFam" id="1.10.510.10:FF:000173">
    <property type="entry name" value="proline-rich receptor-like protein kinase PERK8"/>
    <property type="match status" value="1"/>
</dbReference>
<dbReference type="SMART" id="SM00220">
    <property type="entry name" value="S_TKc"/>
    <property type="match status" value="1"/>
</dbReference>
<dbReference type="PROSITE" id="PS00107">
    <property type="entry name" value="PROTEIN_KINASE_ATP"/>
    <property type="match status" value="1"/>
</dbReference>
<feature type="domain" description="Protein kinase" evidence="17">
    <location>
        <begin position="60"/>
        <end position="336"/>
    </location>
</feature>
<feature type="compositionally biased region" description="Polar residues" evidence="16">
    <location>
        <begin position="380"/>
        <end position="395"/>
    </location>
</feature>
<organism evidence="18 19">
    <name type="scientific">Musa acuminata subsp. malaccensis</name>
    <name type="common">Wild banana</name>
    <name type="synonym">Musa malaccensis</name>
    <dbReference type="NCBI Taxonomy" id="214687"/>
    <lineage>
        <taxon>Eukaryota</taxon>
        <taxon>Viridiplantae</taxon>
        <taxon>Streptophyta</taxon>
        <taxon>Embryophyta</taxon>
        <taxon>Tracheophyta</taxon>
        <taxon>Spermatophyta</taxon>
        <taxon>Magnoliopsida</taxon>
        <taxon>Liliopsida</taxon>
        <taxon>Zingiberales</taxon>
        <taxon>Musaceae</taxon>
        <taxon>Musa</taxon>
    </lineage>
</organism>
<keyword evidence="6" id="KW-0812">Transmembrane</keyword>
<keyword evidence="4 15" id="KW-0723">Serine/threonine-protein kinase</keyword>
<evidence type="ECO:0000256" key="6">
    <source>
        <dbReference type="ARBA" id="ARBA00022692"/>
    </source>
</evidence>
<evidence type="ECO:0000256" key="10">
    <source>
        <dbReference type="ARBA" id="ARBA00022989"/>
    </source>
</evidence>
<dbReference type="GO" id="GO:0005524">
    <property type="term" value="F:ATP binding"/>
    <property type="evidence" value="ECO:0007669"/>
    <property type="project" value="UniProtKB-UniRule"/>
</dbReference>
<dbReference type="GO" id="GO:0004674">
    <property type="term" value="F:protein serine/threonine kinase activity"/>
    <property type="evidence" value="ECO:0007669"/>
    <property type="project" value="UniProtKB-KW"/>
</dbReference>
<evidence type="ECO:0000256" key="2">
    <source>
        <dbReference type="ARBA" id="ARBA00012513"/>
    </source>
</evidence>
<evidence type="ECO:0000256" key="14">
    <source>
        <dbReference type="PROSITE-ProRule" id="PRU10141"/>
    </source>
</evidence>
<dbReference type="InterPro" id="IPR008271">
    <property type="entry name" value="Ser/Thr_kinase_AS"/>
</dbReference>
<comment type="catalytic activity">
    <reaction evidence="13">
        <text>L-seryl-[protein] + ATP = O-phospho-L-seryl-[protein] + ADP + H(+)</text>
        <dbReference type="Rhea" id="RHEA:17989"/>
        <dbReference type="Rhea" id="RHEA-COMP:9863"/>
        <dbReference type="Rhea" id="RHEA-COMP:11604"/>
        <dbReference type="ChEBI" id="CHEBI:15378"/>
        <dbReference type="ChEBI" id="CHEBI:29999"/>
        <dbReference type="ChEBI" id="CHEBI:30616"/>
        <dbReference type="ChEBI" id="CHEBI:83421"/>
        <dbReference type="ChEBI" id="CHEBI:456216"/>
        <dbReference type="EC" id="2.7.11.1"/>
    </reaction>
</comment>
<evidence type="ECO:0000256" key="8">
    <source>
        <dbReference type="ARBA" id="ARBA00022777"/>
    </source>
</evidence>
<dbReference type="OMA" id="HEYCKPR"/>
<protein>
    <recommendedName>
        <fullName evidence="2">non-specific serine/threonine protein kinase</fullName>
        <ecNumber evidence="2">2.7.11.1</ecNumber>
    </recommendedName>
</protein>
<comment type="similarity">
    <text evidence="15">Belongs to the protein kinase superfamily.</text>
</comment>
<dbReference type="PROSITE" id="PS50011">
    <property type="entry name" value="PROTEIN_KINASE_DOM"/>
    <property type="match status" value="1"/>
</dbReference>
<keyword evidence="5" id="KW-0808">Transferase</keyword>
<keyword evidence="10" id="KW-1133">Transmembrane helix</keyword>
<evidence type="ECO:0000256" key="1">
    <source>
        <dbReference type="ARBA" id="ARBA00004162"/>
    </source>
</evidence>
<feature type="region of interest" description="Disordered" evidence="16">
    <location>
        <begin position="380"/>
        <end position="405"/>
    </location>
</feature>
<keyword evidence="3" id="KW-1003">Cell membrane</keyword>
<keyword evidence="9 14" id="KW-0067">ATP-binding</keyword>
<evidence type="ECO:0000256" key="16">
    <source>
        <dbReference type="SAM" id="MobiDB-lite"/>
    </source>
</evidence>
<dbReference type="Proteomes" id="UP000012960">
    <property type="component" value="Unplaced"/>
</dbReference>
<evidence type="ECO:0000256" key="4">
    <source>
        <dbReference type="ARBA" id="ARBA00022527"/>
    </source>
</evidence>
<dbReference type="PROSITE" id="PS00108">
    <property type="entry name" value="PROTEIN_KINASE_ST"/>
    <property type="match status" value="1"/>
</dbReference>
<dbReference type="EC" id="2.7.11.1" evidence="2"/>
<dbReference type="AlphaFoldDB" id="A0A804KWA4"/>
<feature type="binding site" evidence="14">
    <location>
        <position position="88"/>
    </location>
    <ligand>
        <name>ATP</name>
        <dbReference type="ChEBI" id="CHEBI:30616"/>
    </ligand>
</feature>
<feature type="region of interest" description="Disordered" evidence="16">
    <location>
        <begin position="1"/>
        <end position="40"/>
    </location>
</feature>
<evidence type="ECO:0000256" key="7">
    <source>
        <dbReference type="ARBA" id="ARBA00022741"/>
    </source>
</evidence>
<evidence type="ECO:0000256" key="11">
    <source>
        <dbReference type="ARBA" id="ARBA00023136"/>
    </source>
</evidence>
<dbReference type="Pfam" id="PF07714">
    <property type="entry name" value="PK_Tyr_Ser-Thr"/>
    <property type="match status" value="1"/>
</dbReference>
<evidence type="ECO:0000256" key="3">
    <source>
        <dbReference type="ARBA" id="ARBA00022475"/>
    </source>
</evidence>
<keyword evidence="19" id="KW-1185">Reference proteome</keyword>
<evidence type="ECO:0000256" key="15">
    <source>
        <dbReference type="RuleBase" id="RU000304"/>
    </source>
</evidence>
<dbReference type="EnsemblPlants" id="Ma10_t14900.1">
    <property type="protein sequence ID" value="Ma10_p14900.1"/>
    <property type="gene ID" value="Ma10_g14900"/>
</dbReference>
<evidence type="ECO:0000256" key="9">
    <source>
        <dbReference type="ARBA" id="ARBA00022840"/>
    </source>
</evidence>
<dbReference type="CDD" id="cd14066">
    <property type="entry name" value="STKc_IRAK"/>
    <property type="match status" value="1"/>
</dbReference>
<dbReference type="PANTHER" id="PTHR47982:SF35">
    <property type="entry name" value="PROLINE-RICH RECEPTOR-LIKE PROTEIN KINASE PERK1-RELATED"/>
    <property type="match status" value="1"/>
</dbReference>
<dbReference type="InterPro" id="IPR047117">
    <property type="entry name" value="PERK1-13-like"/>
</dbReference>
<comment type="catalytic activity">
    <reaction evidence="12">
        <text>L-threonyl-[protein] + ATP = O-phospho-L-threonyl-[protein] + ADP + H(+)</text>
        <dbReference type="Rhea" id="RHEA:46608"/>
        <dbReference type="Rhea" id="RHEA-COMP:11060"/>
        <dbReference type="Rhea" id="RHEA-COMP:11605"/>
        <dbReference type="ChEBI" id="CHEBI:15378"/>
        <dbReference type="ChEBI" id="CHEBI:30013"/>
        <dbReference type="ChEBI" id="CHEBI:30616"/>
        <dbReference type="ChEBI" id="CHEBI:61977"/>
        <dbReference type="ChEBI" id="CHEBI:456216"/>
        <dbReference type="EC" id="2.7.11.1"/>
    </reaction>
</comment>
<dbReference type="Gene3D" id="1.10.510.10">
    <property type="entry name" value="Transferase(Phosphotransferase) domain 1"/>
    <property type="match status" value="1"/>
</dbReference>
<evidence type="ECO:0000259" key="17">
    <source>
        <dbReference type="PROSITE" id="PS50011"/>
    </source>
</evidence>
<evidence type="ECO:0000256" key="13">
    <source>
        <dbReference type="ARBA" id="ARBA00048679"/>
    </source>
</evidence>
<dbReference type="InterPro" id="IPR000719">
    <property type="entry name" value="Prot_kinase_dom"/>
</dbReference>
<dbReference type="InterPro" id="IPR017441">
    <property type="entry name" value="Protein_kinase_ATP_BS"/>
</dbReference>
<dbReference type="InterPro" id="IPR001245">
    <property type="entry name" value="Ser-Thr/Tyr_kinase_cat_dom"/>
</dbReference>
<feature type="compositionally biased region" description="Polar residues" evidence="16">
    <location>
        <begin position="25"/>
        <end position="40"/>
    </location>
</feature>
<evidence type="ECO:0000313" key="18">
    <source>
        <dbReference type="EnsemblPlants" id="Ma10_p14900.1"/>
    </source>
</evidence>
<dbReference type="InParanoid" id="A0A804KWA4"/>
<dbReference type="PANTHER" id="PTHR47982">
    <property type="entry name" value="PROLINE-RICH RECEPTOR-LIKE PROTEIN KINASE PERK4"/>
    <property type="match status" value="1"/>
</dbReference>
<dbReference type="GO" id="GO:0005886">
    <property type="term" value="C:plasma membrane"/>
    <property type="evidence" value="ECO:0000318"/>
    <property type="project" value="GO_Central"/>
</dbReference>
<keyword evidence="11" id="KW-0472">Membrane</keyword>
<evidence type="ECO:0000313" key="19">
    <source>
        <dbReference type="Proteomes" id="UP000012960"/>
    </source>
</evidence>
<dbReference type="FunFam" id="3.30.200.20:FF:000542">
    <property type="entry name" value="Receptor-like serine/threonine-protein kinase At4g25390"/>
    <property type="match status" value="1"/>
</dbReference>
<accession>A0A804KWA4</accession>
<sequence length="405" mass="45134">MNKKKNQRYLLGYDTAAGEDRGTQRPPNSSPGSEHPSTPQQLTIQAGFSYEELAVATNFFSDADFLGEGGFGCVYKGILRNGQEVAVKQLKPDSRQGDHEFQAEVQIISRLHHKHLVSLKGCCISGAKRLLVFEYVPNNTLEFHLHGRGQPPMDWPTRLRIALGSAKGLTYLHEDCQPKIIHRDIKAANILLDHNFEAKVADFGLAKFFLDTKTHISTRVIGTFGYLAPEYASTGRLTDKSDVFSFGVLLLELITGRPPIFLIRSIEESLVDWARPLLTQALNDGEYDAFVDPRLRKKYAHNEMGRMVACAAVCVRHSARRRPRMSQIVRALEGLVSIEDLSEGATPGHSTLSSYGQHYMDMRRPKNTLTSHYNADSEYSATTTSEYDMYSSGTASEGREKGSST</sequence>